<proteinExistence type="predicted"/>
<evidence type="ECO:0000256" key="1">
    <source>
        <dbReference type="SAM" id="MobiDB-lite"/>
    </source>
</evidence>
<feature type="compositionally biased region" description="Basic and acidic residues" evidence="1">
    <location>
        <begin position="171"/>
        <end position="186"/>
    </location>
</feature>
<feature type="compositionally biased region" description="Basic and acidic residues" evidence="1">
    <location>
        <begin position="137"/>
        <end position="147"/>
    </location>
</feature>
<accession>A0A6J0TXD1</accession>
<dbReference type="KEGG" id="pvt:110081014"/>
<dbReference type="PANTHER" id="PTHR33166">
    <property type="entry name" value="GAG_P30 DOMAIN-CONTAINING PROTEIN"/>
    <property type="match status" value="1"/>
</dbReference>
<dbReference type="InterPro" id="IPR008919">
    <property type="entry name" value="Retrov_capsid_N"/>
</dbReference>
<reference evidence="3 4" key="1">
    <citation type="submission" date="2025-05" db="UniProtKB">
        <authorList>
            <consortium name="RefSeq"/>
        </authorList>
    </citation>
    <scope>IDENTIFICATION</scope>
</reference>
<dbReference type="InterPro" id="IPR050462">
    <property type="entry name" value="Retroviral_Gag-Pol_poly"/>
</dbReference>
<dbReference type="RefSeq" id="XP_020653037.2">
    <property type="nucleotide sequence ID" value="XM_020797378.2"/>
</dbReference>
<dbReference type="Proteomes" id="UP001652642">
    <property type="component" value="Chromosome 15"/>
</dbReference>
<evidence type="ECO:0000313" key="4">
    <source>
        <dbReference type="RefSeq" id="XP_020653037.2"/>
    </source>
</evidence>
<protein>
    <recommendedName>
        <fullName evidence="5">Retrotransposon gag domain-containing protein</fullName>
    </recommendedName>
</protein>
<organism evidence="2 4">
    <name type="scientific">Pogona vitticeps</name>
    <name type="common">central bearded dragon</name>
    <dbReference type="NCBI Taxonomy" id="103695"/>
    <lineage>
        <taxon>Eukaryota</taxon>
        <taxon>Metazoa</taxon>
        <taxon>Chordata</taxon>
        <taxon>Craniata</taxon>
        <taxon>Vertebrata</taxon>
        <taxon>Euteleostomi</taxon>
        <taxon>Lepidosauria</taxon>
        <taxon>Squamata</taxon>
        <taxon>Bifurcata</taxon>
        <taxon>Unidentata</taxon>
        <taxon>Episquamata</taxon>
        <taxon>Toxicofera</taxon>
        <taxon>Iguania</taxon>
        <taxon>Acrodonta</taxon>
        <taxon>Agamidae</taxon>
        <taxon>Amphibolurinae</taxon>
        <taxon>Pogona</taxon>
    </lineage>
</organism>
<dbReference type="RefSeq" id="XP_020653036.2">
    <property type="nucleotide sequence ID" value="XM_020797377.2"/>
</dbReference>
<gene>
    <name evidence="3 4" type="primary">LOC110081014</name>
</gene>
<dbReference type="OrthoDB" id="9428932at2759"/>
<sequence>MGHSASKEIRIPPEGTPASFMYHRYGPHTCQFLEKWNRYTESYPLKEFPLEGTFEMDKIDHLRRVLQHRGRKVSSNQWVTYFAWYEETSTRLRQSEIRSVHDSQEKLQAEIKELKREVSLDRKERLNSAQVRPSLGSEDKVRDDPAHSSDAAMASLPEVQENSSTSRPRRSAPDHPPRVEEAEQSRPTEQLGAQPKADMPLMLAPTPNVGPAPARPPWTPTELYQLVLRLLEIKEDPEKFKEQLRIALACFKPTWAQAQQLLGALLEWDVQKRLFEEANWPMEDPGWSEQELADPHRRLLEAVCKVCPRKCDWSKILACKQKKGEEPADYMERLLEMTRRYIGFDEPIHAIEGLIGGWFVDGLHWEVRNRLKQVSPGWREQNLRELLDLAKSCWAKKQRREETLEREFMALRLRELRATVHGRGRGQMVEGRRGYGAIHAVHTENYMAIDYGCD</sequence>
<dbReference type="AlphaFoldDB" id="A0A6J0TXD1"/>
<dbReference type="Gene3D" id="1.10.375.10">
    <property type="entry name" value="Human Immunodeficiency Virus Type 1 Capsid Protein"/>
    <property type="match status" value="1"/>
</dbReference>
<dbReference type="GeneID" id="110081014"/>
<evidence type="ECO:0000313" key="2">
    <source>
        <dbReference type="Proteomes" id="UP001652642"/>
    </source>
</evidence>
<dbReference type="SUPFAM" id="SSF47943">
    <property type="entry name" value="Retrovirus capsid protein, N-terminal core domain"/>
    <property type="match status" value="1"/>
</dbReference>
<name>A0A6J0TXD1_9SAUR</name>
<keyword evidence="2" id="KW-1185">Reference proteome</keyword>
<evidence type="ECO:0000313" key="3">
    <source>
        <dbReference type="RefSeq" id="XP_020653036.2"/>
    </source>
</evidence>
<dbReference type="GO" id="GO:0016032">
    <property type="term" value="P:viral process"/>
    <property type="evidence" value="ECO:0007669"/>
    <property type="project" value="InterPro"/>
</dbReference>
<feature type="region of interest" description="Disordered" evidence="1">
    <location>
        <begin position="123"/>
        <end position="192"/>
    </location>
</feature>
<evidence type="ECO:0008006" key="5">
    <source>
        <dbReference type="Google" id="ProtNLM"/>
    </source>
</evidence>